<dbReference type="Pfam" id="PF00109">
    <property type="entry name" value="ketoacyl-synt"/>
    <property type="match status" value="1"/>
</dbReference>
<dbReference type="InterPro" id="IPR000794">
    <property type="entry name" value="Beta-ketoacyl_synthase"/>
</dbReference>
<evidence type="ECO:0000256" key="2">
    <source>
        <dbReference type="ARBA" id="ARBA00022679"/>
    </source>
</evidence>
<dbReference type="InterPro" id="IPR014030">
    <property type="entry name" value="Ketoacyl_synth_N"/>
</dbReference>
<name>A9EAE1_9FLAO</name>
<organism evidence="5 6">
    <name type="scientific">Kordia algicida OT-1</name>
    <dbReference type="NCBI Taxonomy" id="391587"/>
    <lineage>
        <taxon>Bacteria</taxon>
        <taxon>Pseudomonadati</taxon>
        <taxon>Bacteroidota</taxon>
        <taxon>Flavobacteriia</taxon>
        <taxon>Flavobacteriales</taxon>
        <taxon>Flavobacteriaceae</taxon>
        <taxon>Kordia</taxon>
    </lineage>
</organism>
<dbReference type="GO" id="GO:0004315">
    <property type="term" value="F:3-oxoacyl-[acyl-carrier-protein] synthase activity"/>
    <property type="evidence" value="ECO:0007669"/>
    <property type="project" value="TreeGrafter"/>
</dbReference>
<dbReference type="AlphaFoldDB" id="A9EAE1"/>
<evidence type="ECO:0000256" key="3">
    <source>
        <dbReference type="RuleBase" id="RU003694"/>
    </source>
</evidence>
<dbReference type="SUPFAM" id="SSF53901">
    <property type="entry name" value="Thiolase-like"/>
    <property type="match status" value="2"/>
</dbReference>
<evidence type="ECO:0000259" key="4">
    <source>
        <dbReference type="PROSITE" id="PS52004"/>
    </source>
</evidence>
<keyword evidence="2 3" id="KW-0808">Transferase</keyword>
<comment type="similarity">
    <text evidence="1 3">Belongs to the thiolase-like superfamily. Beta-ketoacyl-ACP synthases family.</text>
</comment>
<evidence type="ECO:0000313" key="5">
    <source>
        <dbReference type="EMBL" id="EDP94619.1"/>
    </source>
</evidence>
<accession>A9EAE1</accession>
<dbReference type="OrthoDB" id="9808669at2"/>
<gene>
    <name evidence="5" type="ORF">KAOT1_04360</name>
</gene>
<proteinExistence type="inferred from homology"/>
<dbReference type="PROSITE" id="PS52004">
    <property type="entry name" value="KS3_2"/>
    <property type="match status" value="1"/>
</dbReference>
<evidence type="ECO:0000313" key="6">
    <source>
        <dbReference type="Proteomes" id="UP000002945"/>
    </source>
</evidence>
<dbReference type="GO" id="GO:0006633">
    <property type="term" value="P:fatty acid biosynthetic process"/>
    <property type="evidence" value="ECO:0007669"/>
    <property type="project" value="TreeGrafter"/>
</dbReference>
<dbReference type="CDD" id="cd00834">
    <property type="entry name" value="KAS_I_II"/>
    <property type="match status" value="1"/>
</dbReference>
<dbReference type="EMBL" id="ABIB01000015">
    <property type="protein sequence ID" value="EDP94619.1"/>
    <property type="molecule type" value="Genomic_DNA"/>
</dbReference>
<dbReference type="Gene3D" id="3.40.47.10">
    <property type="match status" value="2"/>
</dbReference>
<dbReference type="GO" id="GO:0005829">
    <property type="term" value="C:cytosol"/>
    <property type="evidence" value="ECO:0007669"/>
    <property type="project" value="TreeGrafter"/>
</dbReference>
<dbReference type="Proteomes" id="UP000002945">
    <property type="component" value="Unassembled WGS sequence"/>
</dbReference>
<dbReference type="Pfam" id="PF02801">
    <property type="entry name" value="Ketoacyl-synt_C"/>
    <property type="match status" value="1"/>
</dbReference>
<dbReference type="NCBIfam" id="NF005490">
    <property type="entry name" value="PRK07103.1"/>
    <property type="match status" value="1"/>
</dbReference>
<dbReference type="STRING" id="391587.KAOT1_04360"/>
<dbReference type="SMART" id="SM00825">
    <property type="entry name" value="PKS_KS"/>
    <property type="match status" value="1"/>
</dbReference>
<dbReference type="HOGENOM" id="CLU_000022_69_2_10"/>
<dbReference type="eggNOG" id="COG0304">
    <property type="taxonomic scope" value="Bacteria"/>
</dbReference>
<feature type="domain" description="Ketosynthase family 3 (KS3)" evidence="4">
    <location>
        <begin position="4"/>
        <end position="423"/>
    </location>
</feature>
<dbReference type="InterPro" id="IPR020841">
    <property type="entry name" value="PKS_Beta-ketoAc_synthase_dom"/>
</dbReference>
<dbReference type="PANTHER" id="PTHR11712:SF336">
    <property type="entry name" value="3-OXOACYL-[ACYL-CARRIER-PROTEIN] SYNTHASE, MITOCHONDRIAL"/>
    <property type="match status" value="1"/>
</dbReference>
<dbReference type="PANTHER" id="PTHR11712">
    <property type="entry name" value="POLYKETIDE SYNTHASE-RELATED"/>
    <property type="match status" value="1"/>
</dbReference>
<reference evidence="5 6" key="1">
    <citation type="journal article" date="2011" name="J. Bacteriol.">
        <title>Genome sequence of the algicidal bacterium Kordia algicida OT-1.</title>
        <authorList>
            <person name="Lee H.S."/>
            <person name="Kang S.G."/>
            <person name="Kwon K.K."/>
            <person name="Lee J.H."/>
            <person name="Kim S.J."/>
        </authorList>
    </citation>
    <scope>NUCLEOTIDE SEQUENCE [LARGE SCALE GENOMIC DNA]</scope>
    <source>
        <strain evidence="5 6">OT-1</strain>
    </source>
</reference>
<protein>
    <submittedName>
        <fullName evidence="5">Beta-ketoacyl-ACP synthase</fullName>
    </submittedName>
</protein>
<dbReference type="InterPro" id="IPR016039">
    <property type="entry name" value="Thiolase-like"/>
</dbReference>
<dbReference type="InterPro" id="IPR014031">
    <property type="entry name" value="Ketoacyl_synth_C"/>
</dbReference>
<keyword evidence="6" id="KW-1185">Reference proteome</keyword>
<evidence type="ECO:0000256" key="1">
    <source>
        <dbReference type="ARBA" id="ARBA00008467"/>
    </source>
</evidence>
<dbReference type="RefSeq" id="WP_007093443.1">
    <property type="nucleotide sequence ID" value="NZ_CP142125.1"/>
</dbReference>
<sequence>MLHKKSIGITGMGIVSSIGNDIETFTHSLQQGISGIQKMSNTAEPVLAVNIAAEIRDFSFAEQLKNLKNIPEEKVKKAKRLGQRAPFVIQTTILAALQAWAEAGLFHNKVASERIGLVVAGQNSTQNYQYKLISEFNENPEYLSPRYALEFLETNQVGVLSELFEIEGEGVVVGGASATGNVGIIKGHQLLELGNVDVCLVVGVPADLSPLDMQGFINIGAMGGKTYNEQPTLACRPFDKNHEGFVYGQASTSIVLETQQSSEERSIASFANVIGYGYYLDKNSSANPNLAGEEKAMQQAMERANITNADINYINTHGSSSPLGDQTEAEAIYNVFTDHLANIHLNATKGLTGHCLYTAGMVEVIATVLQMKYDFLHPNINLEQPIRSDLQFCGNTAKKYTIQTALSNSFGFGGINTSIALKNNK</sequence>
<comment type="caution">
    <text evidence="5">The sequence shown here is derived from an EMBL/GenBank/DDBJ whole genome shotgun (WGS) entry which is preliminary data.</text>
</comment>